<evidence type="ECO:0000256" key="5">
    <source>
        <dbReference type="ARBA" id="ARBA00022519"/>
    </source>
</evidence>
<keyword evidence="4" id="KW-1003">Cell membrane</keyword>
<protein>
    <submittedName>
        <fullName evidence="12">Biopolymer transporter ExbD</fullName>
    </submittedName>
</protein>
<evidence type="ECO:0000256" key="6">
    <source>
        <dbReference type="ARBA" id="ARBA00022692"/>
    </source>
</evidence>
<dbReference type="RefSeq" id="WP_284937557.1">
    <property type="nucleotide sequence ID" value="NZ_JANURM010000005.1"/>
</dbReference>
<name>A0ABT7HPY8_9BACT</name>
<evidence type="ECO:0000256" key="10">
    <source>
        <dbReference type="RuleBase" id="RU003879"/>
    </source>
</evidence>
<evidence type="ECO:0000313" key="12">
    <source>
        <dbReference type="EMBL" id="MDL0088899.1"/>
    </source>
</evidence>
<dbReference type="InterPro" id="IPR003400">
    <property type="entry name" value="ExbD"/>
</dbReference>
<evidence type="ECO:0000256" key="8">
    <source>
        <dbReference type="ARBA" id="ARBA00022989"/>
    </source>
</evidence>
<keyword evidence="13" id="KW-1185">Reference proteome</keyword>
<sequence length="132" mass="14763">MASRFEDDAPELNITPLVDIMLVLLAILMVTMPTIVYQEDIALPNGSKTKTSATQQKDLIVLINQNREVRIEQSTMSLDELADNIVLIGAKYDKSMPVYIKADKNLKYDDVMFVLKTLKNIGFSKVALQTNG</sequence>
<feature type="transmembrane region" description="Helical" evidence="11">
    <location>
        <begin position="20"/>
        <end position="37"/>
    </location>
</feature>
<dbReference type="EMBL" id="JANURM010000005">
    <property type="protein sequence ID" value="MDL0088899.1"/>
    <property type="molecule type" value="Genomic_DNA"/>
</dbReference>
<evidence type="ECO:0000256" key="9">
    <source>
        <dbReference type="ARBA" id="ARBA00023136"/>
    </source>
</evidence>
<comment type="caution">
    <text evidence="12">The sequence shown here is derived from an EMBL/GenBank/DDBJ whole genome shotgun (WGS) entry which is preliminary data.</text>
</comment>
<keyword evidence="6 10" id="KW-0812">Transmembrane</keyword>
<evidence type="ECO:0000313" key="13">
    <source>
        <dbReference type="Proteomes" id="UP001173801"/>
    </source>
</evidence>
<organism evidence="12 13">
    <name type="scientific">Campylobacter gastrosuis</name>
    <dbReference type="NCBI Taxonomy" id="2974576"/>
    <lineage>
        <taxon>Bacteria</taxon>
        <taxon>Pseudomonadati</taxon>
        <taxon>Campylobacterota</taxon>
        <taxon>Epsilonproteobacteria</taxon>
        <taxon>Campylobacterales</taxon>
        <taxon>Campylobacteraceae</taxon>
        <taxon>Campylobacter</taxon>
    </lineage>
</organism>
<evidence type="ECO:0000256" key="1">
    <source>
        <dbReference type="ARBA" id="ARBA00004249"/>
    </source>
</evidence>
<dbReference type="PANTHER" id="PTHR30558">
    <property type="entry name" value="EXBD MEMBRANE COMPONENT OF PMF-DRIVEN MACROMOLECULE IMPORT SYSTEM"/>
    <property type="match status" value="1"/>
</dbReference>
<keyword evidence="7 10" id="KW-0653">Protein transport</keyword>
<keyword evidence="9 11" id="KW-0472">Membrane</keyword>
<evidence type="ECO:0000256" key="7">
    <source>
        <dbReference type="ARBA" id="ARBA00022927"/>
    </source>
</evidence>
<accession>A0ABT7HPY8</accession>
<keyword evidence="5" id="KW-0997">Cell inner membrane</keyword>
<evidence type="ECO:0000256" key="11">
    <source>
        <dbReference type="SAM" id="Phobius"/>
    </source>
</evidence>
<dbReference type="Proteomes" id="UP001173801">
    <property type="component" value="Unassembled WGS sequence"/>
</dbReference>
<evidence type="ECO:0000256" key="4">
    <source>
        <dbReference type="ARBA" id="ARBA00022475"/>
    </source>
</evidence>
<dbReference type="Pfam" id="PF02472">
    <property type="entry name" value="ExbD"/>
    <property type="match status" value="1"/>
</dbReference>
<gene>
    <name evidence="12" type="ORF">NYG85_05870</name>
</gene>
<evidence type="ECO:0000256" key="2">
    <source>
        <dbReference type="ARBA" id="ARBA00005811"/>
    </source>
</evidence>
<proteinExistence type="inferred from homology"/>
<dbReference type="Gene3D" id="3.30.420.270">
    <property type="match status" value="1"/>
</dbReference>
<comment type="similarity">
    <text evidence="2 10">Belongs to the ExbD/TolR family.</text>
</comment>
<dbReference type="PANTHER" id="PTHR30558:SF12">
    <property type="entry name" value="BIOPOLYMER TRANSPORT PROTEIN EXBD"/>
    <property type="match status" value="1"/>
</dbReference>
<reference evidence="12" key="1">
    <citation type="submission" date="2022-08" db="EMBL/GenBank/DDBJ databases">
        <authorList>
            <person name="Wang H."/>
        </authorList>
    </citation>
    <scope>NUCLEOTIDE SEQUENCE</scope>
    <source>
        <strain evidence="12">PS10</strain>
    </source>
</reference>
<keyword evidence="8 11" id="KW-1133">Transmembrane helix</keyword>
<comment type="subcellular location">
    <subcellularLocation>
        <location evidence="1">Cell inner membrane</location>
        <topology evidence="1">Single-pass type II membrane protein</topology>
    </subcellularLocation>
    <subcellularLocation>
        <location evidence="10">Cell membrane</location>
        <topology evidence="10">Single-pass type II membrane protein</topology>
    </subcellularLocation>
</comment>
<keyword evidence="3 10" id="KW-0813">Transport</keyword>
<reference evidence="12" key="2">
    <citation type="journal article" date="2023" name="Microorganisms">
        <title>Isolation and Genomic Characteristics of Cat-Borne Campylobacter felis sp. nov. and Sheep-Borne Campylobacter ovis sp. nov.</title>
        <authorList>
            <person name="Wang H."/>
            <person name="Li Y."/>
            <person name="Gu Y."/>
            <person name="Zhou G."/>
            <person name="Chen X."/>
            <person name="Zhang X."/>
            <person name="Shao Z."/>
            <person name="Zhang J."/>
            <person name="Zhang M."/>
        </authorList>
    </citation>
    <scope>NUCLEOTIDE SEQUENCE</scope>
    <source>
        <strain evidence="12">PS10</strain>
    </source>
</reference>
<evidence type="ECO:0000256" key="3">
    <source>
        <dbReference type="ARBA" id="ARBA00022448"/>
    </source>
</evidence>